<keyword evidence="4 15" id="KW-0963">Cytoplasm</keyword>
<feature type="domain" description="B5" evidence="19">
    <location>
        <begin position="401"/>
        <end position="476"/>
    </location>
</feature>
<dbReference type="HOGENOM" id="CLU_016891_0_0_6"/>
<comment type="catalytic activity">
    <reaction evidence="14 15">
        <text>tRNA(Phe) + L-phenylalanine + ATP = L-phenylalanyl-tRNA(Phe) + AMP + diphosphate + H(+)</text>
        <dbReference type="Rhea" id="RHEA:19413"/>
        <dbReference type="Rhea" id="RHEA-COMP:9668"/>
        <dbReference type="Rhea" id="RHEA-COMP:9699"/>
        <dbReference type="ChEBI" id="CHEBI:15378"/>
        <dbReference type="ChEBI" id="CHEBI:30616"/>
        <dbReference type="ChEBI" id="CHEBI:33019"/>
        <dbReference type="ChEBI" id="CHEBI:58095"/>
        <dbReference type="ChEBI" id="CHEBI:78442"/>
        <dbReference type="ChEBI" id="CHEBI:78531"/>
        <dbReference type="ChEBI" id="CHEBI:456215"/>
        <dbReference type="EC" id="6.1.1.20"/>
    </reaction>
</comment>
<keyword evidence="7 15" id="KW-0479">Metal-binding</keyword>
<dbReference type="Pfam" id="PF17759">
    <property type="entry name" value="tRNA_synthFbeta"/>
    <property type="match status" value="1"/>
</dbReference>
<dbReference type="InterPro" id="IPR033714">
    <property type="entry name" value="tRNA_bind_bactPheRS"/>
</dbReference>
<dbReference type="Gene3D" id="3.30.56.10">
    <property type="match status" value="2"/>
</dbReference>
<evidence type="ECO:0000256" key="12">
    <source>
        <dbReference type="ARBA" id="ARBA00022917"/>
    </source>
</evidence>
<dbReference type="NCBIfam" id="TIGR00472">
    <property type="entry name" value="pheT_bact"/>
    <property type="match status" value="1"/>
</dbReference>
<reference evidence="20 21" key="1">
    <citation type="submission" date="2011-11" db="EMBL/GenBank/DDBJ databases">
        <title>Improved High-Quality Draft sequence of Beggiatoa alba B18lD.</title>
        <authorList>
            <consortium name="US DOE Joint Genome Institute"/>
            <person name="Lucas S."/>
            <person name="Han J."/>
            <person name="Lapidus A."/>
            <person name="Cheng J.-F."/>
            <person name="Goodwin L."/>
            <person name="Pitluck S."/>
            <person name="Peters L."/>
            <person name="Mikhailova N."/>
            <person name="Held B."/>
            <person name="Detter J.C."/>
            <person name="Han C."/>
            <person name="Tapia R."/>
            <person name="Land M."/>
            <person name="Hauser L."/>
            <person name="Kyrpides N."/>
            <person name="Ivanova N."/>
            <person name="Pagani I."/>
            <person name="Samuel K."/>
            <person name="Teske A."/>
            <person name="Mueller J."/>
            <person name="Woyke T."/>
        </authorList>
    </citation>
    <scope>NUCLEOTIDE SEQUENCE [LARGE SCALE GENOMIC DNA]</scope>
    <source>
        <strain evidence="20 21">B18LD</strain>
    </source>
</reference>
<dbReference type="FunFam" id="3.30.56.10:FF:000002">
    <property type="entry name" value="Phenylalanine--tRNA ligase beta subunit"/>
    <property type="match status" value="1"/>
</dbReference>
<evidence type="ECO:0000256" key="16">
    <source>
        <dbReference type="PROSITE-ProRule" id="PRU00209"/>
    </source>
</evidence>
<dbReference type="AlphaFoldDB" id="I3CGD2"/>
<gene>
    <name evidence="15" type="primary">pheT</name>
    <name evidence="20" type="ORF">BegalDRAFT_1801</name>
</gene>
<dbReference type="RefSeq" id="WP_002685830.1">
    <property type="nucleotide sequence ID" value="NZ_JH600070.1"/>
</dbReference>
<dbReference type="PANTHER" id="PTHR10947">
    <property type="entry name" value="PHENYLALANYL-TRNA SYNTHETASE BETA CHAIN AND LEUCINE-RICH REPEAT-CONTAINING PROTEIN 47"/>
    <property type="match status" value="1"/>
</dbReference>
<dbReference type="SUPFAM" id="SSF54991">
    <property type="entry name" value="Anticodon-binding domain of PheRS"/>
    <property type="match status" value="1"/>
</dbReference>
<dbReference type="Pfam" id="PF01588">
    <property type="entry name" value="tRNA_bind"/>
    <property type="match status" value="1"/>
</dbReference>
<dbReference type="FunFam" id="3.50.40.10:FF:000001">
    <property type="entry name" value="Phenylalanine--tRNA ligase beta subunit"/>
    <property type="match status" value="1"/>
</dbReference>
<dbReference type="FunFam" id="3.30.70.380:FF:000001">
    <property type="entry name" value="Phenylalanine--tRNA ligase beta subunit"/>
    <property type="match status" value="1"/>
</dbReference>
<dbReference type="InterPro" id="IPR045060">
    <property type="entry name" value="Phe-tRNA-ligase_IIc_bsu"/>
</dbReference>
<keyword evidence="9 15" id="KW-0067">ATP-binding</keyword>
<dbReference type="eggNOG" id="COG0072">
    <property type="taxonomic scope" value="Bacteria"/>
</dbReference>
<dbReference type="InterPro" id="IPR009061">
    <property type="entry name" value="DNA-bd_dom_put_sf"/>
</dbReference>
<sequence length="796" mass="88106">MKFSEQWLRTWVNPQMTTTELVDCLTMAGLEVDDVETVAPAFDNVVVGEVLTIERHPDAEKLKVCQVNTGTESPLTIVCGASNVQAGMKVPVALIGAVLPNDIRIKKSKLRGVESHGMLCSAKELGLAETSNGLMPLPADAPIGISIRQYLNLDDSSIIIELTPNRGDCLSIQGIAHEVKALTGVTLTAPEIPAIPARITDTFHVHIENSQGCPRYLGRVVRGINPKATTPLWMQERLRRGDIRNINPIVDITNYILLELGQPMHAFDFNKLQGGIIVRLAKQGEKLTLLNEQSIALDPQTLVIADEHHPLAIAGVMGGAGSGVTDDTVDIFFESAFFAPQQLAGCARRYGLHTDSSHRFERGVDPQLQRIALERATALLLDIAGGQAGAIIEVADDAQLPKPATVTVRQQRIQTLLGYSFTAEQITDILHRLNMHVEQQGDTWQVTPPSYRFDIAIEVDIIEEIARVYGYHNIPARPPRGNFVMQAIPSVNLQQLREVLIQQGYYEAITYSFVDVDLQKQLTPHHAGLALANPIAKRQDNPTAIDMSVMRTTLWTGLLQTAQYNLTRQQSRVRLFETGLRFIPTAEGLKQERVISGIVTGSRYPEQWGLSQLNTDFYDIKADVENLLAVSRKTYRFTASTHPALHPGQTAEIYQDDVLVGIIGALHPQLQQQLDFTQPVYLFELQLATLSHAETPVYNDVSKYPSVRRDLAVVIQHTVTADKVLACVRQAAPDFLTEVNLFDVYQGKGIEDGKKSLAIGLIFQEISRNLTESEIDKTLEQILSSLEHQLDAQLRK</sequence>
<dbReference type="Gene3D" id="3.30.70.380">
    <property type="entry name" value="Ferrodoxin-fold anticodon-binding domain"/>
    <property type="match status" value="1"/>
</dbReference>
<evidence type="ECO:0000256" key="13">
    <source>
        <dbReference type="ARBA" id="ARBA00023146"/>
    </source>
</evidence>
<evidence type="ECO:0000256" key="4">
    <source>
        <dbReference type="ARBA" id="ARBA00022490"/>
    </source>
</evidence>
<dbReference type="InterPro" id="IPR005146">
    <property type="entry name" value="B3/B4_tRNA-bd"/>
</dbReference>
<dbReference type="InterPro" id="IPR020825">
    <property type="entry name" value="Phe-tRNA_synthase-like_B3/B4"/>
</dbReference>
<feature type="binding site" evidence="15">
    <location>
        <position position="454"/>
    </location>
    <ligand>
        <name>Mg(2+)</name>
        <dbReference type="ChEBI" id="CHEBI:18420"/>
        <note>shared with alpha subunit</note>
    </ligand>
</feature>
<dbReference type="PROSITE" id="PS51447">
    <property type="entry name" value="FDX_ACB"/>
    <property type="match status" value="1"/>
</dbReference>
<evidence type="ECO:0000256" key="10">
    <source>
        <dbReference type="ARBA" id="ARBA00022842"/>
    </source>
</evidence>
<evidence type="ECO:0000256" key="9">
    <source>
        <dbReference type="ARBA" id="ARBA00022840"/>
    </source>
</evidence>
<dbReference type="FunFam" id="3.30.930.10:FF:000022">
    <property type="entry name" value="Phenylalanine--tRNA ligase beta subunit"/>
    <property type="match status" value="1"/>
</dbReference>
<evidence type="ECO:0000256" key="11">
    <source>
        <dbReference type="ARBA" id="ARBA00022884"/>
    </source>
</evidence>
<comment type="similarity">
    <text evidence="2 15">Belongs to the phenylalanyl-tRNA synthetase beta subunit family. Type 1 subfamily.</text>
</comment>
<accession>I3CGD2</accession>
<feature type="domain" description="TRNA-binding" evidence="17">
    <location>
        <begin position="39"/>
        <end position="148"/>
    </location>
</feature>
<feature type="binding site" evidence="15">
    <location>
        <position position="463"/>
    </location>
    <ligand>
        <name>Mg(2+)</name>
        <dbReference type="ChEBI" id="CHEBI:18420"/>
        <note>shared with alpha subunit</note>
    </ligand>
</feature>
<evidence type="ECO:0000259" key="17">
    <source>
        <dbReference type="PROSITE" id="PS50886"/>
    </source>
</evidence>
<evidence type="ECO:0000256" key="15">
    <source>
        <dbReference type="HAMAP-Rule" id="MF_00283"/>
    </source>
</evidence>
<dbReference type="Pfam" id="PF03484">
    <property type="entry name" value="B5"/>
    <property type="match status" value="1"/>
</dbReference>
<dbReference type="SMART" id="SM00873">
    <property type="entry name" value="B3_4"/>
    <property type="match status" value="1"/>
</dbReference>
<dbReference type="SUPFAM" id="SSF50249">
    <property type="entry name" value="Nucleic acid-binding proteins"/>
    <property type="match status" value="1"/>
</dbReference>
<dbReference type="Pfam" id="PF03483">
    <property type="entry name" value="B3_4"/>
    <property type="match status" value="1"/>
</dbReference>
<comment type="subcellular location">
    <subcellularLocation>
        <location evidence="1 15">Cytoplasm</location>
    </subcellularLocation>
</comment>
<keyword evidence="6 15" id="KW-0436">Ligase</keyword>
<evidence type="ECO:0000256" key="7">
    <source>
        <dbReference type="ARBA" id="ARBA00022723"/>
    </source>
</evidence>
<comment type="subunit">
    <text evidence="3 15">Tetramer of two alpha and two beta subunits.</text>
</comment>
<dbReference type="HAMAP" id="MF_00283">
    <property type="entry name" value="Phe_tRNA_synth_beta1"/>
    <property type="match status" value="1"/>
</dbReference>
<dbReference type="GO" id="GO:0006432">
    <property type="term" value="P:phenylalanyl-tRNA aminoacylation"/>
    <property type="evidence" value="ECO:0007669"/>
    <property type="project" value="UniProtKB-UniRule"/>
</dbReference>
<proteinExistence type="inferred from homology"/>
<evidence type="ECO:0000256" key="2">
    <source>
        <dbReference type="ARBA" id="ARBA00008653"/>
    </source>
</evidence>
<evidence type="ECO:0000256" key="6">
    <source>
        <dbReference type="ARBA" id="ARBA00022598"/>
    </source>
</evidence>
<comment type="cofactor">
    <cofactor evidence="15">
        <name>Mg(2+)</name>
        <dbReference type="ChEBI" id="CHEBI:18420"/>
    </cofactor>
    <text evidence="15">Binds 2 magnesium ions per tetramer.</text>
</comment>
<dbReference type="InterPro" id="IPR005147">
    <property type="entry name" value="tRNA_synthase_B5-dom"/>
</dbReference>
<dbReference type="GO" id="GO:0004826">
    <property type="term" value="F:phenylalanine-tRNA ligase activity"/>
    <property type="evidence" value="ECO:0007669"/>
    <property type="project" value="UniProtKB-UniRule"/>
</dbReference>
<dbReference type="Gene3D" id="3.30.930.10">
    <property type="entry name" value="Bira Bifunctional Protein, Domain 2"/>
    <property type="match status" value="1"/>
</dbReference>
<evidence type="ECO:0000256" key="3">
    <source>
        <dbReference type="ARBA" id="ARBA00011209"/>
    </source>
</evidence>
<keyword evidence="21" id="KW-1185">Reference proteome</keyword>
<dbReference type="FunFam" id="2.40.50.140:FF:000045">
    <property type="entry name" value="Phenylalanine--tRNA ligase beta subunit"/>
    <property type="match status" value="1"/>
</dbReference>
<protein>
    <recommendedName>
        <fullName evidence="15">Phenylalanine--tRNA ligase beta subunit</fullName>
        <ecNumber evidence="15">6.1.1.20</ecNumber>
    </recommendedName>
    <alternativeName>
        <fullName evidence="15">Phenylalanyl-tRNA synthetase beta subunit</fullName>
        <shortName evidence="15">PheRS</shortName>
    </alternativeName>
</protein>
<dbReference type="GO" id="GO:0005524">
    <property type="term" value="F:ATP binding"/>
    <property type="evidence" value="ECO:0007669"/>
    <property type="project" value="UniProtKB-UniRule"/>
</dbReference>
<dbReference type="EMBL" id="JH600070">
    <property type="protein sequence ID" value="EIJ42675.1"/>
    <property type="molecule type" value="Genomic_DNA"/>
</dbReference>
<dbReference type="SUPFAM" id="SSF55681">
    <property type="entry name" value="Class II aaRS and biotin synthetases"/>
    <property type="match status" value="1"/>
</dbReference>
<dbReference type="PROSITE" id="PS50886">
    <property type="entry name" value="TRBD"/>
    <property type="match status" value="1"/>
</dbReference>
<keyword evidence="11 16" id="KW-0694">RNA-binding</keyword>
<keyword evidence="12 15" id="KW-0648">Protein biosynthesis</keyword>
<feature type="binding site" evidence="15">
    <location>
        <position position="460"/>
    </location>
    <ligand>
        <name>Mg(2+)</name>
        <dbReference type="ChEBI" id="CHEBI:18420"/>
        <note>shared with alpha subunit</note>
    </ligand>
</feature>
<evidence type="ECO:0000256" key="5">
    <source>
        <dbReference type="ARBA" id="ARBA00022555"/>
    </source>
</evidence>
<dbReference type="STRING" id="395493.BegalDRAFT_1801"/>
<dbReference type="NCBIfam" id="NF045760">
    <property type="entry name" value="YtpR"/>
    <property type="match status" value="1"/>
</dbReference>
<dbReference type="GO" id="GO:0009328">
    <property type="term" value="C:phenylalanine-tRNA ligase complex"/>
    <property type="evidence" value="ECO:0007669"/>
    <property type="project" value="TreeGrafter"/>
</dbReference>
<dbReference type="CDD" id="cd02796">
    <property type="entry name" value="tRNA_bind_bactPheRS"/>
    <property type="match status" value="1"/>
</dbReference>
<dbReference type="Proteomes" id="UP000005744">
    <property type="component" value="Unassembled WGS sequence"/>
</dbReference>
<dbReference type="EC" id="6.1.1.20" evidence="15"/>
<dbReference type="GO" id="GO:0000049">
    <property type="term" value="F:tRNA binding"/>
    <property type="evidence" value="ECO:0007669"/>
    <property type="project" value="UniProtKB-UniRule"/>
</dbReference>
<dbReference type="SUPFAM" id="SSF56037">
    <property type="entry name" value="PheT/TilS domain"/>
    <property type="match status" value="1"/>
</dbReference>
<dbReference type="CDD" id="cd00769">
    <property type="entry name" value="PheRS_beta_core"/>
    <property type="match status" value="1"/>
</dbReference>
<evidence type="ECO:0000259" key="18">
    <source>
        <dbReference type="PROSITE" id="PS51447"/>
    </source>
</evidence>
<keyword evidence="5 16" id="KW-0820">tRNA-binding</keyword>
<dbReference type="SMART" id="SM00874">
    <property type="entry name" value="B5"/>
    <property type="match status" value="1"/>
</dbReference>
<evidence type="ECO:0000256" key="14">
    <source>
        <dbReference type="ARBA" id="ARBA00049255"/>
    </source>
</evidence>
<keyword evidence="13 15" id="KW-0030">Aminoacyl-tRNA synthetase</keyword>
<dbReference type="SMART" id="SM00896">
    <property type="entry name" value="FDX-ACB"/>
    <property type="match status" value="1"/>
</dbReference>
<keyword evidence="10 15" id="KW-0460">Magnesium</keyword>
<name>I3CGD2_9GAMM</name>
<dbReference type="GO" id="GO:0000287">
    <property type="term" value="F:magnesium ion binding"/>
    <property type="evidence" value="ECO:0007669"/>
    <property type="project" value="UniProtKB-UniRule"/>
</dbReference>
<feature type="binding site" evidence="15">
    <location>
        <position position="464"/>
    </location>
    <ligand>
        <name>Mg(2+)</name>
        <dbReference type="ChEBI" id="CHEBI:18420"/>
        <note>shared with alpha subunit</note>
    </ligand>
</feature>
<dbReference type="Pfam" id="PF03147">
    <property type="entry name" value="FDX-ACB"/>
    <property type="match status" value="1"/>
</dbReference>
<dbReference type="Gene3D" id="2.40.50.140">
    <property type="entry name" value="Nucleic acid-binding proteins"/>
    <property type="match status" value="1"/>
</dbReference>
<dbReference type="InterPro" id="IPR036690">
    <property type="entry name" value="Fdx_antiC-bd_sf"/>
</dbReference>
<evidence type="ECO:0000259" key="19">
    <source>
        <dbReference type="PROSITE" id="PS51483"/>
    </source>
</evidence>
<evidence type="ECO:0000313" key="20">
    <source>
        <dbReference type="EMBL" id="EIJ42675.1"/>
    </source>
</evidence>
<organism evidence="20 21">
    <name type="scientific">Beggiatoa alba B18LD</name>
    <dbReference type="NCBI Taxonomy" id="395493"/>
    <lineage>
        <taxon>Bacteria</taxon>
        <taxon>Pseudomonadati</taxon>
        <taxon>Pseudomonadota</taxon>
        <taxon>Gammaproteobacteria</taxon>
        <taxon>Thiotrichales</taxon>
        <taxon>Thiotrichaceae</taxon>
        <taxon>Beggiatoa</taxon>
    </lineage>
</organism>
<dbReference type="InterPro" id="IPR002547">
    <property type="entry name" value="tRNA-bd_dom"/>
</dbReference>
<dbReference type="InterPro" id="IPR004532">
    <property type="entry name" value="Phe-tRNA-ligase_IIc_bsu_bact"/>
</dbReference>
<dbReference type="SUPFAM" id="SSF46955">
    <property type="entry name" value="Putative DNA-binding domain"/>
    <property type="match status" value="1"/>
</dbReference>
<dbReference type="InterPro" id="IPR045864">
    <property type="entry name" value="aa-tRNA-synth_II/BPL/LPL"/>
</dbReference>
<evidence type="ECO:0000256" key="8">
    <source>
        <dbReference type="ARBA" id="ARBA00022741"/>
    </source>
</evidence>
<dbReference type="InterPro" id="IPR041616">
    <property type="entry name" value="PheRS_beta_core"/>
</dbReference>
<dbReference type="InterPro" id="IPR012340">
    <property type="entry name" value="NA-bd_OB-fold"/>
</dbReference>
<evidence type="ECO:0000256" key="1">
    <source>
        <dbReference type="ARBA" id="ARBA00004496"/>
    </source>
</evidence>
<evidence type="ECO:0000313" key="21">
    <source>
        <dbReference type="Proteomes" id="UP000005744"/>
    </source>
</evidence>
<dbReference type="OrthoDB" id="9805455at2"/>
<feature type="domain" description="FDX-ACB" evidence="18">
    <location>
        <begin position="702"/>
        <end position="795"/>
    </location>
</feature>
<dbReference type="PANTHER" id="PTHR10947:SF0">
    <property type="entry name" value="PHENYLALANINE--TRNA LIGASE BETA SUBUNIT"/>
    <property type="match status" value="1"/>
</dbReference>
<keyword evidence="8 15" id="KW-0547">Nucleotide-binding</keyword>
<dbReference type="InterPro" id="IPR005121">
    <property type="entry name" value="Fdx_antiC-bd"/>
</dbReference>
<dbReference type="PROSITE" id="PS51483">
    <property type="entry name" value="B5"/>
    <property type="match status" value="1"/>
</dbReference>
<dbReference type="Gene3D" id="3.50.40.10">
    <property type="entry name" value="Phenylalanyl-trna Synthetase, Chain B, domain 3"/>
    <property type="match status" value="1"/>
</dbReference>